<name>A0ABZ0VDU2_9MICO</name>
<dbReference type="InterPro" id="IPR028098">
    <property type="entry name" value="Glyco_trans_4-like_N"/>
</dbReference>
<accession>A0ABZ0VDU2</accession>
<evidence type="ECO:0000259" key="4">
    <source>
        <dbReference type="Pfam" id="PF13439"/>
    </source>
</evidence>
<feature type="region of interest" description="Disordered" evidence="3">
    <location>
        <begin position="306"/>
        <end position="327"/>
    </location>
</feature>
<evidence type="ECO:0000256" key="3">
    <source>
        <dbReference type="SAM" id="MobiDB-lite"/>
    </source>
</evidence>
<dbReference type="RefSeq" id="WP_322411205.1">
    <property type="nucleotide sequence ID" value="NZ_CP139779.1"/>
</dbReference>
<evidence type="ECO:0000256" key="2">
    <source>
        <dbReference type="ARBA" id="ARBA00022679"/>
    </source>
</evidence>
<gene>
    <name evidence="5" type="ORF">T9R20_03745</name>
</gene>
<dbReference type="EC" id="2.4.-.-" evidence="5"/>
<evidence type="ECO:0000313" key="6">
    <source>
        <dbReference type="Proteomes" id="UP001324533"/>
    </source>
</evidence>
<evidence type="ECO:0000313" key="5">
    <source>
        <dbReference type="EMBL" id="WQB71088.1"/>
    </source>
</evidence>
<feature type="compositionally biased region" description="Basic and acidic residues" evidence="3">
    <location>
        <begin position="306"/>
        <end position="317"/>
    </location>
</feature>
<keyword evidence="6" id="KW-1185">Reference proteome</keyword>
<keyword evidence="2 5" id="KW-0808">Transferase</keyword>
<proteinExistence type="predicted"/>
<feature type="domain" description="Glycosyltransferase subfamily 4-like N-terminal" evidence="4">
    <location>
        <begin position="17"/>
        <end position="138"/>
    </location>
</feature>
<dbReference type="GO" id="GO:0016757">
    <property type="term" value="F:glycosyltransferase activity"/>
    <property type="evidence" value="ECO:0007669"/>
    <property type="project" value="UniProtKB-KW"/>
</dbReference>
<organism evidence="5 6">
    <name type="scientific">Microbacterium invictum</name>
    <dbReference type="NCBI Taxonomy" id="515415"/>
    <lineage>
        <taxon>Bacteria</taxon>
        <taxon>Bacillati</taxon>
        <taxon>Actinomycetota</taxon>
        <taxon>Actinomycetes</taxon>
        <taxon>Micrococcales</taxon>
        <taxon>Microbacteriaceae</taxon>
        <taxon>Microbacterium</taxon>
    </lineage>
</organism>
<dbReference type="EMBL" id="CP139779">
    <property type="protein sequence ID" value="WQB71088.1"/>
    <property type="molecule type" value="Genomic_DNA"/>
</dbReference>
<protein>
    <submittedName>
        <fullName evidence="5">Glycosyltransferase</fullName>
        <ecNumber evidence="5">2.4.-.-</ecNumber>
    </submittedName>
</protein>
<dbReference type="Gene3D" id="3.40.50.2000">
    <property type="entry name" value="Glycogen Phosphorylase B"/>
    <property type="match status" value="2"/>
</dbReference>
<sequence>MPSAHPYVQAVTDRRLVDLAPDPPVPGATDGRWWPPVALTAPWIDDNAPRLDVLHVHFGLESSAPDDLVAALTAARERGLAVVYTVHDLDNPQLTDQSPYLALLDVIIPAADRLVTLTADAASEVERRWGRTCEVLPHPLLTADSGESGVPAPSDPAPRRVGLHLRDLRPNIDAAAAVAVAVAAADLLTTAGTRVLFDILLNERARDADLAARLQAIAASHPSVQLRRTPRMTDAAVEAWLAGLDLFVLPYRHGTHSGWVELCFDLGVPVAGTPVGHIAAQHPSSFATLDLDDPSTIVDAVERARAARQAADRPTARRERRRARMRERDEVRAAHAALYRGAMEDVARARRAGELLRVGEGRR</sequence>
<dbReference type="SUPFAM" id="SSF53756">
    <property type="entry name" value="UDP-Glycosyltransferase/glycogen phosphorylase"/>
    <property type="match status" value="1"/>
</dbReference>
<reference evidence="5 6" key="1">
    <citation type="submission" date="2023-06" db="EMBL/GenBank/DDBJ databases">
        <title>Rock-solubilizing bacteria, Microbacterium invictum, promotes re-establishment of vegetation in rocky wasteland by accelerating rock bio-weathering and reshaping soil bacterial community.</title>
        <authorList>
            <person name="Liu C."/>
        </authorList>
    </citation>
    <scope>NUCLEOTIDE SEQUENCE [LARGE SCALE GENOMIC DNA]</scope>
    <source>
        <strain evidence="5 6">X-18</strain>
    </source>
</reference>
<evidence type="ECO:0000256" key="1">
    <source>
        <dbReference type="ARBA" id="ARBA00022676"/>
    </source>
</evidence>
<dbReference type="Proteomes" id="UP001324533">
    <property type="component" value="Chromosome"/>
</dbReference>
<dbReference type="Pfam" id="PF13439">
    <property type="entry name" value="Glyco_transf_4"/>
    <property type="match status" value="1"/>
</dbReference>
<keyword evidence="1 5" id="KW-0328">Glycosyltransferase</keyword>